<dbReference type="AlphaFoldDB" id="A0A8S1EN00"/>
<reference evidence="2 3" key="1">
    <citation type="submission" date="2020-04" db="EMBL/GenBank/DDBJ databases">
        <authorList>
            <person name="Laetsch R D."/>
            <person name="Stevens L."/>
            <person name="Kumar S."/>
            <person name="Blaxter L. M."/>
        </authorList>
    </citation>
    <scope>NUCLEOTIDE SEQUENCE [LARGE SCALE GENOMIC DNA]</scope>
</reference>
<dbReference type="EMBL" id="CADEPM010000002">
    <property type="protein sequence ID" value="CAB3400899.1"/>
    <property type="molecule type" value="Genomic_DNA"/>
</dbReference>
<organism evidence="2 3">
    <name type="scientific">Caenorhabditis bovis</name>
    <dbReference type="NCBI Taxonomy" id="2654633"/>
    <lineage>
        <taxon>Eukaryota</taxon>
        <taxon>Metazoa</taxon>
        <taxon>Ecdysozoa</taxon>
        <taxon>Nematoda</taxon>
        <taxon>Chromadorea</taxon>
        <taxon>Rhabditida</taxon>
        <taxon>Rhabditina</taxon>
        <taxon>Rhabditomorpha</taxon>
        <taxon>Rhabditoidea</taxon>
        <taxon>Rhabditidae</taxon>
        <taxon>Peloderinae</taxon>
        <taxon>Caenorhabditis</taxon>
    </lineage>
</organism>
<keyword evidence="3" id="KW-1185">Reference proteome</keyword>
<sequence length="278" mass="32914">MDVQCINNDQDWKLIVDQCHCEAKNELSWQQQIFGNNSPILMEDSSMNLMNGVPLLEPAEEPEDNIIASIDVNNFDEQNTEQHHSNNQIGQIMDFNNHNYNIITDRDNIDYHCEIIGTEQPSDNNLNDAKLKRKEKKKTFKKLAKKCNEQDRIRNRTNAQNFVKAKNNSVRIMEKYLHESEKYIQMCQENQLLPFNIDYCIEKSTNVLIEIKDILKKKLKYEIKFNNSQCEQIEMTNVCKMNNAKLEEYEKEMKQLRDSRKDRTSKLNTVSCLYRDKF</sequence>
<evidence type="ECO:0000313" key="3">
    <source>
        <dbReference type="Proteomes" id="UP000494206"/>
    </source>
</evidence>
<evidence type="ECO:0000256" key="1">
    <source>
        <dbReference type="SAM" id="Coils"/>
    </source>
</evidence>
<dbReference type="Proteomes" id="UP000494206">
    <property type="component" value="Unassembled WGS sequence"/>
</dbReference>
<accession>A0A8S1EN00</accession>
<protein>
    <submittedName>
        <fullName evidence="2">Uncharacterized protein</fullName>
    </submittedName>
</protein>
<name>A0A8S1EN00_9PELO</name>
<evidence type="ECO:0000313" key="2">
    <source>
        <dbReference type="EMBL" id="CAB3400899.1"/>
    </source>
</evidence>
<proteinExistence type="predicted"/>
<comment type="caution">
    <text evidence="2">The sequence shown here is derived from an EMBL/GenBank/DDBJ whole genome shotgun (WGS) entry which is preliminary data.</text>
</comment>
<gene>
    <name evidence="2" type="ORF">CBOVIS_LOCUS3732</name>
</gene>
<feature type="coiled-coil region" evidence="1">
    <location>
        <begin position="239"/>
        <end position="266"/>
    </location>
</feature>
<keyword evidence="1" id="KW-0175">Coiled coil</keyword>